<reference evidence="2" key="1">
    <citation type="journal article" date="2022" name="Mol. Ecol. Resour.">
        <title>The genomes of chicory, endive, great burdock and yacon provide insights into Asteraceae palaeo-polyploidization history and plant inulin production.</title>
        <authorList>
            <person name="Fan W."/>
            <person name="Wang S."/>
            <person name="Wang H."/>
            <person name="Wang A."/>
            <person name="Jiang F."/>
            <person name="Liu H."/>
            <person name="Zhao H."/>
            <person name="Xu D."/>
            <person name="Zhang Y."/>
        </authorList>
    </citation>
    <scope>NUCLEOTIDE SEQUENCE [LARGE SCALE GENOMIC DNA]</scope>
    <source>
        <strain evidence="2">cv. Niubang</strain>
    </source>
</reference>
<dbReference type="Proteomes" id="UP001055879">
    <property type="component" value="Linkage Group LG05"/>
</dbReference>
<accession>A0ACB9C791</accession>
<name>A0ACB9C791_ARCLA</name>
<reference evidence="1 2" key="2">
    <citation type="journal article" date="2022" name="Mol. Ecol. Resour.">
        <title>The genomes of chicory, endive, great burdock and yacon provide insights into Asteraceae paleo-polyploidization history and plant inulin production.</title>
        <authorList>
            <person name="Fan W."/>
            <person name="Wang S."/>
            <person name="Wang H."/>
            <person name="Wang A."/>
            <person name="Jiang F."/>
            <person name="Liu H."/>
            <person name="Zhao H."/>
            <person name="Xu D."/>
            <person name="Zhang Y."/>
        </authorList>
    </citation>
    <scope>NUCLEOTIDE SEQUENCE [LARGE SCALE GENOMIC DNA]</scope>
    <source>
        <strain evidence="2">cv. Niubang</strain>
    </source>
</reference>
<protein>
    <submittedName>
        <fullName evidence="1">Uncharacterized protein</fullName>
    </submittedName>
</protein>
<evidence type="ECO:0000313" key="1">
    <source>
        <dbReference type="EMBL" id="KAI3730133.1"/>
    </source>
</evidence>
<dbReference type="EMBL" id="CM042051">
    <property type="protein sequence ID" value="KAI3730133.1"/>
    <property type="molecule type" value="Genomic_DNA"/>
</dbReference>
<proteinExistence type="predicted"/>
<comment type="caution">
    <text evidence="1">The sequence shown here is derived from an EMBL/GenBank/DDBJ whole genome shotgun (WGS) entry which is preliminary data.</text>
</comment>
<sequence length="70" mass="8195">MLQTYMFICSLFIQIYNLIEDFIFLSPFEIILIEVEITALTEFISWNAPNEEAMLNFLDGINNTRLAVKD</sequence>
<keyword evidence="2" id="KW-1185">Reference proteome</keyword>
<gene>
    <name evidence="1" type="ORF">L6452_18809</name>
</gene>
<evidence type="ECO:0000313" key="2">
    <source>
        <dbReference type="Proteomes" id="UP001055879"/>
    </source>
</evidence>
<organism evidence="1 2">
    <name type="scientific">Arctium lappa</name>
    <name type="common">Greater burdock</name>
    <name type="synonym">Lappa major</name>
    <dbReference type="NCBI Taxonomy" id="4217"/>
    <lineage>
        <taxon>Eukaryota</taxon>
        <taxon>Viridiplantae</taxon>
        <taxon>Streptophyta</taxon>
        <taxon>Embryophyta</taxon>
        <taxon>Tracheophyta</taxon>
        <taxon>Spermatophyta</taxon>
        <taxon>Magnoliopsida</taxon>
        <taxon>eudicotyledons</taxon>
        <taxon>Gunneridae</taxon>
        <taxon>Pentapetalae</taxon>
        <taxon>asterids</taxon>
        <taxon>campanulids</taxon>
        <taxon>Asterales</taxon>
        <taxon>Asteraceae</taxon>
        <taxon>Carduoideae</taxon>
        <taxon>Cardueae</taxon>
        <taxon>Arctiinae</taxon>
        <taxon>Arctium</taxon>
    </lineage>
</organism>